<sequence length="231" mass="26758">MFSGMYPYTLGTQAAHQYITEYPIPCTHKMDRTITLQFQVTTHLRHLFPLGMFSGMYPYTLGTQAAHQYITEYPIPCTHKMDRTITLQFQVTTHLRHLFPLGMFSGMYPYTLGTQAAHQYITEYPIPCTHKMDRTITLQFQVTTHLRHLFPLGMFSGMYPYTLGTQAAHQYITEYPIPCTHKMDCTITLQFQVTTHLRHLFPLGMFSGMYPYTLGTSCTSIHNRISNPLYT</sequence>
<dbReference type="AlphaFoldDB" id="A0AAN9VBC3"/>
<name>A0AAN9VBC3_9ORTH</name>
<reference evidence="1 2" key="1">
    <citation type="submission" date="2024-03" db="EMBL/GenBank/DDBJ databases">
        <title>The genome assembly and annotation of the cricket Gryllus longicercus Weissman &amp; Gray.</title>
        <authorList>
            <person name="Szrajer S."/>
            <person name="Gray D."/>
            <person name="Ylla G."/>
        </authorList>
    </citation>
    <scope>NUCLEOTIDE SEQUENCE [LARGE SCALE GENOMIC DNA]</scope>
    <source>
        <strain evidence="1">DAG 2021-001</strain>
        <tissue evidence="1">Whole body minus gut</tissue>
    </source>
</reference>
<dbReference type="EMBL" id="JAZDUA010001298">
    <property type="protein sequence ID" value="KAK7788311.1"/>
    <property type="molecule type" value="Genomic_DNA"/>
</dbReference>
<organism evidence="1 2">
    <name type="scientific">Gryllus longicercus</name>
    <dbReference type="NCBI Taxonomy" id="2509291"/>
    <lineage>
        <taxon>Eukaryota</taxon>
        <taxon>Metazoa</taxon>
        <taxon>Ecdysozoa</taxon>
        <taxon>Arthropoda</taxon>
        <taxon>Hexapoda</taxon>
        <taxon>Insecta</taxon>
        <taxon>Pterygota</taxon>
        <taxon>Neoptera</taxon>
        <taxon>Polyneoptera</taxon>
        <taxon>Orthoptera</taxon>
        <taxon>Ensifera</taxon>
        <taxon>Gryllidea</taxon>
        <taxon>Grylloidea</taxon>
        <taxon>Gryllidae</taxon>
        <taxon>Gryllinae</taxon>
        <taxon>Gryllus</taxon>
    </lineage>
</organism>
<evidence type="ECO:0000313" key="1">
    <source>
        <dbReference type="EMBL" id="KAK7788311.1"/>
    </source>
</evidence>
<accession>A0AAN9VBC3</accession>
<gene>
    <name evidence="1" type="ORF">R5R35_014239</name>
</gene>
<dbReference type="Proteomes" id="UP001378592">
    <property type="component" value="Unassembled WGS sequence"/>
</dbReference>
<protein>
    <submittedName>
        <fullName evidence="1">Uncharacterized protein</fullName>
    </submittedName>
</protein>
<keyword evidence="2" id="KW-1185">Reference proteome</keyword>
<proteinExistence type="predicted"/>
<comment type="caution">
    <text evidence="1">The sequence shown here is derived from an EMBL/GenBank/DDBJ whole genome shotgun (WGS) entry which is preliminary data.</text>
</comment>
<evidence type="ECO:0000313" key="2">
    <source>
        <dbReference type="Proteomes" id="UP001378592"/>
    </source>
</evidence>